<evidence type="ECO:0000313" key="8">
    <source>
        <dbReference type="Proteomes" id="UP001150259"/>
    </source>
</evidence>
<evidence type="ECO:0000313" key="7">
    <source>
        <dbReference type="EMBL" id="MDC5698659.1"/>
    </source>
</evidence>
<evidence type="ECO:0000256" key="4">
    <source>
        <dbReference type="ARBA" id="ARBA00022989"/>
    </source>
</evidence>
<evidence type="ECO:0000256" key="5">
    <source>
        <dbReference type="ARBA" id="ARBA00023136"/>
    </source>
</evidence>
<keyword evidence="4 6" id="KW-1133">Transmembrane helix</keyword>
<comment type="similarity">
    <text evidence="2">Belongs to the TMEM86 family.</text>
</comment>
<dbReference type="Proteomes" id="UP001150259">
    <property type="component" value="Unassembled WGS sequence"/>
</dbReference>
<protein>
    <submittedName>
        <fullName evidence="7">Lysoplasmalogenase family protein</fullName>
    </submittedName>
</protein>
<evidence type="ECO:0000256" key="3">
    <source>
        <dbReference type="ARBA" id="ARBA00022692"/>
    </source>
</evidence>
<feature type="transmembrane region" description="Helical" evidence="6">
    <location>
        <begin position="204"/>
        <end position="227"/>
    </location>
</feature>
<comment type="subcellular location">
    <subcellularLocation>
        <location evidence="1">Membrane</location>
        <topology evidence="1">Multi-pass membrane protein</topology>
    </subcellularLocation>
</comment>
<feature type="transmembrane region" description="Helical" evidence="6">
    <location>
        <begin position="175"/>
        <end position="192"/>
    </location>
</feature>
<evidence type="ECO:0000256" key="6">
    <source>
        <dbReference type="SAM" id="Phobius"/>
    </source>
</evidence>
<feature type="transmembrane region" description="Helical" evidence="6">
    <location>
        <begin position="6"/>
        <end position="24"/>
    </location>
</feature>
<evidence type="ECO:0000256" key="2">
    <source>
        <dbReference type="ARBA" id="ARBA00007375"/>
    </source>
</evidence>
<feature type="transmembrane region" description="Helical" evidence="6">
    <location>
        <begin position="151"/>
        <end position="169"/>
    </location>
</feature>
<feature type="transmembrane region" description="Helical" evidence="6">
    <location>
        <begin position="36"/>
        <end position="55"/>
    </location>
</feature>
<dbReference type="RefSeq" id="WP_272463225.1">
    <property type="nucleotide sequence ID" value="NZ_JAPFQL010000078.1"/>
</dbReference>
<comment type="caution">
    <text evidence="7">The sequence shown here is derived from an EMBL/GenBank/DDBJ whole genome shotgun (WGS) entry which is preliminary data.</text>
</comment>
<evidence type="ECO:0000256" key="1">
    <source>
        <dbReference type="ARBA" id="ARBA00004141"/>
    </source>
</evidence>
<keyword evidence="3 6" id="KW-0812">Transmembrane</keyword>
<sequence>METHVMVLAVAVAFTAALNWFAIAREDHVVDLITRPTFTVLLAGLAWSLATDGTIGDSLVRPDTAPVLTPVLVALALQLVVDALLLTATERRYLVALWVSVLAHAAWVWALVSAPGRDGLRWWVPVALVAIAVLQRRWGRDVVRFSGRQRGVVLLQLLSLVVLVLVAAWQQQGHAVLGGAALLFVAHLALGHDRFVLERRWAPTLVLVLYHSALALLVVGLLGAAAFG</sequence>
<feature type="transmembrane region" description="Helical" evidence="6">
    <location>
        <begin position="120"/>
        <end position="139"/>
    </location>
</feature>
<gene>
    <name evidence="7" type="ORF">OO014_15495</name>
</gene>
<dbReference type="InterPro" id="IPR012506">
    <property type="entry name" value="TMEM86B-like"/>
</dbReference>
<proteinExistence type="inferred from homology"/>
<feature type="transmembrane region" description="Helical" evidence="6">
    <location>
        <begin position="93"/>
        <end position="114"/>
    </location>
</feature>
<name>A0ABT5GKB8_9MICO</name>
<feature type="transmembrane region" description="Helical" evidence="6">
    <location>
        <begin position="67"/>
        <end position="86"/>
    </location>
</feature>
<keyword evidence="8" id="KW-1185">Reference proteome</keyword>
<keyword evidence="5 6" id="KW-0472">Membrane</keyword>
<accession>A0ABT5GKB8</accession>
<dbReference type="Pfam" id="PF07947">
    <property type="entry name" value="YhhN"/>
    <property type="match status" value="1"/>
</dbReference>
<dbReference type="EMBL" id="JAPFQL010000078">
    <property type="protein sequence ID" value="MDC5698659.1"/>
    <property type="molecule type" value="Genomic_DNA"/>
</dbReference>
<reference evidence="7 8" key="1">
    <citation type="submission" date="2022-11" db="EMBL/GenBank/DDBJ databases">
        <title>Anaerobic phenanthrene biodegradation by a DNRA strain PheN6.</title>
        <authorList>
            <person name="Zhang Z."/>
        </authorList>
    </citation>
    <scope>NUCLEOTIDE SEQUENCE [LARGE SCALE GENOMIC DNA]</scope>
    <source>
        <strain evidence="7 8">PheN6</strain>
    </source>
</reference>
<organism evidence="7 8">
    <name type="scientific">Intrasporangium calvum</name>
    <dbReference type="NCBI Taxonomy" id="53358"/>
    <lineage>
        <taxon>Bacteria</taxon>
        <taxon>Bacillati</taxon>
        <taxon>Actinomycetota</taxon>
        <taxon>Actinomycetes</taxon>
        <taxon>Micrococcales</taxon>
        <taxon>Intrasporangiaceae</taxon>
        <taxon>Intrasporangium</taxon>
    </lineage>
</organism>